<dbReference type="EMBL" id="MU863951">
    <property type="protein sequence ID" value="KAK4198136.1"/>
    <property type="molecule type" value="Genomic_DNA"/>
</dbReference>
<reference evidence="1" key="2">
    <citation type="submission" date="2023-05" db="EMBL/GenBank/DDBJ databases">
        <authorList>
            <consortium name="Lawrence Berkeley National Laboratory"/>
            <person name="Steindorff A."/>
            <person name="Hensen N."/>
            <person name="Bonometti L."/>
            <person name="Westerberg I."/>
            <person name="Brannstrom I.O."/>
            <person name="Guillou S."/>
            <person name="Cros-Aarteil S."/>
            <person name="Calhoun S."/>
            <person name="Haridas S."/>
            <person name="Kuo A."/>
            <person name="Mondo S."/>
            <person name="Pangilinan J."/>
            <person name="Riley R."/>
            <person name="Labutti K."/>
            <person name="Andreopoulos B."/>
            <person name="Lipzen A."/>
            <person name="Chen C."/>
            <person name="Yanf M."/>
            <person name="Daum C."/>
            <person name="Ng V."/>
            <person name="Clum A."/>
            <person name="Ohm R."/>
            <person name="Martin F."/>
            <person name="Silar P."/>
            <person name="Natvig D."/>
            <person name="Lalanne C."/>
            <person name="Gautier V."/>
            <person name="Ament-Velasquez S.L."/>
            <person name="Kruys A."/>
            <person name="Hutchinson M.I."/>
            <person name="Powell A.J."/>
            <person name="Barry K."/>
            <person name="Miller A.N."/>
            <person name="Grigoriev I.V."/>
            <person name="Debuchy R."/>
            <person name="Gladieux P."/>
            <person name="Thoren M.H."/>
            <person name="Johannesson H."/>
        </authorList>
    </citation>
    <scope>NUCLEOTIDE SEQUENCE</scope>
    <source>
        <strain evidence="1">CBS 315.58</strain>
    </source>
</reference>
<evidence type="ECO:0000313" key="2">
    <source>
        <dbReference type="Proteomes" id="UP001303160"/>
    </source>
</evidence>
<proteinExistence type="predicted"/>
<evidence type="ECO:0000313" key="1">
    <source>
        <dbReference type="EMBL" id="KAK4198136.1"/>
    </source>
</evidence>
<accession>A0AAN6XEN5</accession>
<reference evidence="1" key="1">
    <citation type="journal article" date="2023" name="Mol. Phylogenet. Evol.">
        <title>Genome-scale phylogeny and comparative genomics of the fungal order Sordariales.</title>
        <authorList>
            <person name="Hensen N."/>
            <person name="Bonometti L."/>
            <person name="Westerberg I."/>
            <person name="Brannstrom I.O."/>
            <person name="Guillou S."/>
            <person name="Cros-Aarteil S."/>
            <person name="Calhoun S."/>
            <person name="Haridas S."/>
            <person name="Kuo A."/>
            <person name="Mondo S."/>
            <person name="Pangilinan J."/>
            <person name="Riley R."/>
            <person name="LaButti K."/>
            <person name="Andreopoulos B."/>
            <person name="Lipzen A."/>
            <person name="Chen C."/>
            <person name="Yan M."/>
            <person name="Daum C."/>
            <person name="Ng V."/>
            <person name="Clum A."/>
            <person name="Steindorff A."/>
            <person name="Ohm R.A."/>
            <person name="Martin F."/>
            <person name="Silar P."/>
            <person name="Natvig D.O."/>
            <person name="Lalanne C."/>
            <person name="Gautier V."/>
            <person name="Ament-Velasquez S.L."/>
            <person name="Kruys A."/>
            <person name="Hutchinson M.I."/>
            <person name="Powell A.J."/>
            <person name="Barry K."/>
            <person name="Miller A.N."/>
            <person name="Grigoriev I.V."/>
            <person name="Debuchy R."/>
            <person name="Gladieux P."/>
            <person name="Hiltunen Thoren M."/>
            <person name="Johannesson H."/>
        </authorList>
    </citation>
    <scope>NUCLEOTIDE SEQUENCE</scope>
    <source>
        <strain evidence="1">CBS 315.58</strain>
    </source>
</reference>
<protein>
    <submittedName>
        <fullName evidence="1">Uncharacterized protein</fullName>
    </submittedName>
</protein>
<dbReference type="AlphaFoldDB" id="A0AAN6XEN5"/>
<keyword evidence="2" id="KW-1185">Reference proteome</keyword>
<dbReference type="Proteomes" id="UP001303160">
    <property type="component" value="Unassembled WGS sequence"/>
</dbReference>
<sequence>MGEKRPQSEMEDSVSPDEDRLRAVYRDSYRVWESLRANAQTNHTQIAIRSVESLDTAFPHLPTFPIPSKPAESTGIYSHRISGQTHWDAGKGNSCKEEVDLDRLRQPLALFVSVNSPVSITFTNDTSLSSWFGRNENDHLSILILAWAYILSARWQEIVRGASPMAYIDGERPLGKPSGDAIQVDIGNASMEATRWWAAVLGPGRGWSATITDPKRKRVCHSPWAIRLPKNPVFSLCGQTDHVEAWDNIPAATFGQAMEYLSDYVNRHNLAHQSRAALSAALYIAVSESEHMLESRLKLPLPRPSPSPSTPTRATLVPVHQLDKLMLLSCNDRGLFAVLHSTFFDPDIPCNFISPHLQGTFAVLDAAAISEEPDAVEDGLPLGPSPRHIQTATLILRQPEAGFLWIGAMLVDGLGDQILGVGRHGNYNVDMASAAWTGTIQSFLQLPVSPSHPDAERVLKADEARLLFLLGGDEKEVYDHYQRLLPNPWKPFGSTLWDDTEVSVRLHRTCFGHQLRYRGIAWDGEPFQSAPSSYMPQHNTKMAPASGEKSMAEIEVNYEAFEPDDNDASASSTFRTFLWLRQGSFTAEEQVIRRHEWVCDPFDDEEADGAESPFESVTEYEARVKKFMRSDGKKRPRIARWFGRARSVVSN</sequence>
<comment type="caution">
    <text evidence="1">The sequence shown here is derived from an EMBL/GenBank/DDBJ whole genome shotgun (WGS) entry which is preliminary data.</text>
</comment>
<name>A0AAN6XEN5_9PEZI</name>
<gene>
    <name evidence="1" type="ORF">QBC40DRAFT_284372</name>
</gene>
<organism evidence="1 2">
    <name type="scientific">Triangularia verruculosa</name>
    <dbReference type="NCBI Taxonomy" id="2587418"/>
    <lineage>
        <taxon>Eukaryota</taxon>
        <taxon>Fungi</taxon>
        <taxon>Dikarya</taxon>
        <taxon>Ascomycota</taxon>
        <taxon>Pezizomycotina</taxon>
        <taxon>Sordariomycetes</taxon>
        <taxon>Sordariomycetidae</taxon>
        <taxon>Sordariales</taxon>
        <taxon>Podosporaceae</taxon>
        <taxon>Triangularia</taxon>
    </lineage>
</organism>